<proteinExistence type="predicted"/>
<reference evidence="1" key="1">
    <citation type="submission" date="2021-01" db="EMBL/GenBank/DDBJ databases">
        <authorList>
            <person name="Li R."/>
            <person name="Bekaert M."/>
        </authorList>
    </citation>
    <scope>NUCLEOTIDE SEQUENCE</scope>
    <source>
        <strain evidence="1">Farmed</strain>
    </source>
</reference>
<evidence type="ECO:0000313" key="2">
    <source>
        <dbReference type="Proteomes" id="UP000597762"/>
    </source>
</evidence>
<dbReference type="OrthoDB" id="197879at2759"/>
<keyword evidence="2" id="KW-1185">Reference proteome</keyword>
<gene>
    <name evidence="1" type="ORF">SPHA_76053</name>
</gene>
<comment type="caution">
    <text evidence="1">The sequence shown here is derived from an EMBL/GenBank/DDBJ whole genome shotgun (WGS) entry which is preliminary data.</text>
</comment>
<evidence type="ECO:0000313" key="1">
    <source>
        <dbReference type="EMBL" id="CAE1326482.1"/>
    </source>
</evidence>
<accession>A0A812ENU0</accession>
<dbReference type="AlphaFoldDB" id="A0A812ENU0"/>
<dbReference type="Proteomes" id="UP000597762">
    <property type="component" value="Unassembled WGS sequence"/>
</dbReference>
<dbReference type="EMBL" id="CAHIKZ030005479">
    <property type="protein sequence ID" value="CAE1326482.1"/>
    <property type="molecule type" value="Genomic_DNA"/>
</dbReference>
<protein>
    <submittedName>
        <fullName evidence="1">Uncharacterized protein</fullName>
    </submittedName>
</protein>
<sequence>MTQAVIPILAQNNIKAVSVGVNGVSSPPAVPKLFNWVFKNQSVIGFWHPGGYPNVPGQIPIMPLGLSRHDCLVHPLVSSALCFAFKTDNAGPPETLQEILNYYEVVRSQFPQSFVRGSTFDNFVSDVIPIKSRLPKLFNGFVFYFTEQNFQNCEISWQEQRKFIELSLSALANHPLASEIKDKWNGLKTQWPDTSDFDAFNEIYPYSNAFFLGIGKPNMTKNSEALSQVWDSKVVGFYRKSDNASFLIHWQMQDPVTHDYYGAPTDIWINYTQTQKNDWNIELQWFNKSATRLPESMALVMLNPDKTRFKTCVHKMGQVLASDNVLINGSQTLHGKCPCLTY</sequence>
<organism evidence="1 2">
    <name type="scientific">Acanthosepion pharaonis</name>
    <name type="common">Pharaoh cuttlefish</name>
    <name type="synonym">Sepia pharaonis</name>
    <dbReference type="NCBI Taxonomy" id="158019"/>
    <lineage>
        <taxon>Eukaryota</taxon>
        <taxon>Metazoa</taxon>
        <taxon>Spiralia</taxon>
        <taxon>Lophotrochozoa</taxon>
        <taxon>Mollusca</taxon>
        <taxon>Cephalopoda</taxon>
        <taxon>Coleoidea</taxon>
        <taxon>Decapodiformes</taxon>
        <taxon>Sepiida</taxon>
        <taxon>Sepiina</taxon>
        <taxon>Sepiidae</taxon>
        <taxon>Acanthosepion</taxon>
    </lineage>
</organism>
<name>A0A812ENU0_ACAPH</name>